<accession>A0AAP0ZK84</accession>
<name>A0AAP0ZK84_9XANT</name>
<sequence>MTMATNTTVQAALARLVVNPPAALQVLRGGCPAEFGVVLAPDTQATLNVFLESHGAAFRASVLMLRKRRLDNILDALTVTSRLFSEYELSCYWDDYLVSIANQSPTPKNPLLESVAFGRFVIETLPTDDPHVALIEYDVTRNGVAAAAAAAAAASSYTLHESSERGLLLMHLASQIVGFMVNVACLVKAVTSGMTRNAVLDAIVKGPERILFFKNWKRGGVGTLKLGSAVEKSLELFDGRYSHAELLNRHPHLSTLVASLLTAGVLASRIPDAMHEG</sequence>
<gene>
    <name evidence="1" type="ORF">ADT25_13720</name>
</gene>
<protein>
    <submittedName>
        <fullName evidence="1">Uncharacterized protein</fullName>
    </submittedName>
</protein>
<evidence type="ECO:0000313" key="1">
    <source>
        <dbReference type="EMBL" id="KOR42795.1"/>
    </source>
</evidence>
<reference evidence="1 2" key="2">
    <citation type="submission" date="2015-09" db="EMBL/GenBank/DDBJ databases">
        <title>Draft genome sequence of Xanthomonas oryzae pv. USA str. X11-5A.</title>
        <authorList>
            <person name="Knight B.M."/>
            <person name="Roberts D.P."/>
            <person name="Lin D."/>
            <person name="Hari K."/>
            <person name="Fletcher J."/>
            <person name="Melcher U."/>
            <person name="Blagden T."/>
            <person name="Winegar R.A."/>
        </authorList>
    </citation>
    <scope>NUCLEOTIDE SEQUENCE [LARGE SCALE GENOMIC DNA]</scope>
    <source>
        <strain evidence="1 2">X11-5A</strain>
    </source>
</reference>
<organism evidence="1 2">
    <name type="scientific">Xanthomonas oryzae</name>
    <dbReference type="NCBI Taxonomy" id="347"/>
    <lineage>
        <taxon>Bacteria</taxon>
        <taxon>Pseudomonadati</taxon>
        <taxon>Pseudomonadota</taxon>
        <taxon>Gammaproteobacteria</taxon>
        <taxon>Lysobacterales</taxon>
        <taxon>Lysobacteraceae</taxon>
        <taxon>Xanthomonas</taxon>
    </lineage>
</organism>
<reference evidence="1 2" key="1">
    <citation type="submission" date="2015-07" db="EMBL/GenBank/DDBJ databases">
        <authorList>
            <consortium name="Consortium for Microbial Forensics and Genomics (microFORGE)"/>
            <person name="Knight B.M."/>
            <person name="Roberts D.P."/>
            <person name="Lin D."/>
            <person name="Hari K."/>
            <person name="Fletcher J."/>
            <person name="Melcher U."/>
            <person name="Blagden T."/>
            <person name="Winegar R.A."/>
        </authorList>
    </citation>
    <scope>NUCLEOTIDE SEQUENCE [LARGE SCALE GENOMIC DNA]</scope>
    <source>
        <strain evidence="1 2">X11-5A</strain>
    </source>
</reference>
<proteinExistence type="predicted"/>
<evidence type="ECO:0000313" key="2">
    <source>
        <dbReference type="Proteomes" id="UP000036790"/>
    </source>
</evidence>
<comment type="caution">
    <text evidence="1">The sequence shown here is derived from an EMBL/GenBank/DDBJ whole genome shotgun (WGS) entry which is preliminary data.</text>
</comment>
<dbReference type="AlphaFoldDB" id="A0AAP0ZK84"/>
<dbReference type="Proteomes" id="UP000036790">
    <property type="component" value="Unassembled WGS sequence"/>
</dbReference>
<dbReference type="EMBL" id="LHUJ01000246">
    <property type="protein sequence ID" value="KOR42795.1"/>
    <property type="molecule type" value="Genomic_DNA"/>
</dbReference>